<feature type="compositionally biased region" description="Basic and acidic residues" evidence="1">
    <location>
        <begin position="12"/>
        <end position="25"/>
    </location>
</feature>
<feature type="compositionally biased region" description="Polar residues" evidence="1">
    <location>
        <begin position="660"/>
        <end position="670"/>
    </location>
</feature>
<dbReference type="OrthoDB" id="1929441at2759"/>
<evidence type="ECO:0000256" key="1">
    <source>
        <dbReference type="SAM" id="MobiDB-lite"/>
    </source>
</evidence>
<sequence>MLSSENPSCSSKDSDLASGHGDHQAKPPNFSIRDYVFKSRSKDISTNWPFHEQLLELCLNNGINDLLPPLQPPNLVRDHCLRKEVRPEQLPKCVENKTAFENEESEEDVELEHLIRLPKERIEFKLNQSGQSDINASSVTSHDLSEKIAGEHLKKKCKMSSGKEISRLEDSVVVSDPMASKVCPVCKLFTSSSNTTLNAHIDQCLSSDQYNATREVTEFTKPKVKPRKKRLMVDIYTTAPHCTLEDLDRRNGTNWATTLAPVAPANGIGLETERSTFATSPPENDTNSESKRVKFASLDVVSEGKLGDIYVDSNGTKLLILSQPNESSPLVPRNNFKPKKYGKGLKASQSCSNIAKKKFLKPKSSEFMIDNPQRRKLRMRKGFQGENKATTDEYYIEVNQEKEESMSQLLNAHDQVKNSEASTLGHWVCSKRSDLSKKLDNKGITKGSEKMTVGSRKLSFECPKPNSGRSYLASNQTKILSPRESLQEKSDLPRQSISLKGMEVDRFITAKKFKKQRSVLGCSKWRGEKTSVNGGISGSKNSSEGSGLISSRENETSKTHQSNYHENQEIENMNIRYSMSNAVVTPALDPSSEEDVESISRGQTEEEDEESTSRGQTEEEDEESISRDQNEEEEEESISRDQNEEEDEESISRDRAQAEAETSTYNQEVNCGGATNNEVINQEIQIACYQDEQILQHGELDQTEASSFEDPKPCFPNDGEIAVENIQDDSSKYIRVESFQDHNMIIDMESSGSAVSTTSTISPRSTVDDRINSHADQLADFTPVQDNLSLPTMRKDNKALLSPQVREPSCSCGDSLTRESQFSKKAASNLFIKPPPFSTFEVRSSLDLHTESVLTTDSPKSAMNISTPHSGVQSASSPILRLMGKDLVVSKEESVSVPRILPCTSSCNPETNFISFGYPYNGGFIDYNNQHHYPMQSTGNYQIMPRPLQRSYALNSYPMPTIPSNQLQEVIVIDDDSHGREHDTRASFTNLPQTIQNPNHMATQRLFACFPSQNPYASRAVISHSQREASQGQGSFIFPSPSCLYFSPSLR</sequence>
<dbReference type="OMA" id="VNENDDH"/>
<dbReference type="Gene3D" id="3.30.160.60">
    <property type="entry name" value="Classic Zinc Finger"/>
    <property type="match status" value="1"/>
</dbReference>
<feature type="region of interest" description="Disordered" evidence="1">
    <location>
        <begin position="1"/>
        <end position="30"/>
    </location>
</feature>
<feature type="compositionally biased region" description="Polar residues" evidence="1">
    <location>
        <begin position="1"/>
        <end position="11"/>
    </location>
</feature>
<name>A0A5P1EUN0_ASPOF</name>
<proteinExistence type="predicted"/>
<feature type="region of interest" description="Disordered" evidence="1">
    <location>
        <begin position="530"/>
        <end position="567"/>
    </location>
</feature>
<dbReference type="Proteomes" id="UP000243459">
    <property type="component" value="Chromosome 5"/>
</dbReference>
<dbReference type="AlphaFoldDB" id="A0A5P1EUN0"/>
<dbReference type="PANTHER" id="PTHR35767">
    <property type="entry name" value="HAPLESS PROTEIN"/>
    <property type="match status" value="1"/>
</dbReference>
<keyword evidence="3" id="KW-1185">Reference proteome</keyword>
<dbReference type="Gramene" id="ONK69283">
    <property type="protein sequence ID" value="ONK69283"/>
    <property type="gene ID" value="A4U43_C05F21230"/>
</dbReference>
<dbReference type="EMBL" id="CM007385">
    <property type="protein sequence ID" value="ONK69283.1"/>
    <property type="molecule type" value="Genomic_DNA"/>
</dbReference>
<accession>A0A5P1EUN0</accession>
<organism evidence="2 3">
    <name type="scientific">Asparagus officinalis</name>
    <name type="common">Garden asparagus</name>
    <dbReference type="NCBI Taxonomy" id="4686"/>
    <lineage>
        <taxon>Eukaryota</taxon>
        <taxon>Viridiplantae</taxon>
        <taxon>Streptophyta</taxon>
        <taxon>Embryophyta</taxon>
        <taxon>Tracheophyta</taxon>
        <taxon>Spermatophyta</taxon>
        <taxon>Magnoliopsida</taxon>
        <taxon>Liliopsida</taxon>
        <taxon>Asparagales</taxon>
        <taxon>Asparagaceae</taxon>
        <taxon>Asparagoideae</taxon>
        <taxon>Asparagus</taxon>
    </lineage>
</organism>
<evidence type="ECO:0000313" key="2">
    <source>
        <dbReference type="EMBL" id="ONK69283.1"/>
    </source>
</evidence>
<reference evidence="3" key="1">
    <citation type="journal article" date="2017" name="Nat. Commun.">
        <title>The asparagus genome sheds light on the origin and evolution of a young Y chromosome.</title>
        <authorList>
            <person name="Harkess A."/>
            <person name="Zhou J."/>
            <person name="Xu C."/>
            <person name="Bowers J.E."/>
            <person name="Van der Hulst R."/>
            <person name="Ayyampalayam S."/>
            <person name="Mercati F."/>
            <person name="Riccardi P."/>
            <person name="McKain M.R."/>
            <person name="Kakrana A."/>
            <person name="Tang H."/>
            <person name="Ray J."/>
            <person name="Groenendijk J."/>
            <person name="Arikit S."/>
            <person name="Mathioni S.M."/>
            <person name="Nakano M."/>
            <person name="Shan H."/>
            <person name="Telgmann-Rauber A."/>
            <person name="Kanno A."/>
            <person name="Yue Z."/>
            <person name="Chen H."/>
            <person name="Li W."/>
            <person name="Chen Y."/>
            <person name="Xu X."/>
            <person name="Zhang Y."/>
            <person name="Luo S."/>
            <person name="Chen H."/>
            <person name="Gao J."/>
            <person name="Mao Z."/>
            <person name="Pires J.C."/>
            <person name="Luo M."/>
            <person name="Kudrna D."/>
            <person name="Wing R.A."/>
            <person name="Meyers B.C."/>
            <person name="Yi K."/>
            <person name="Kong H."/>
            <person name="Lavrijsen P."/>
            <person name="Sunseri F."/>
            <person name="Falavigna A."/>
            <person name="Ye Y."/>
            <person name="Leebens-Mack J.H."/>
            <person name="Chen G."/>
        </authorList>
    </citation>
    <scope>NUCLEOTIDE SEQUENCE [LARGE SCALE GENOMIC DNA]</scope>
    <source>
        <strain evidence="3">cv. DH0086</strain>
    </source>
</reference>
<evidence type="ECO:0000313" key="3">
    <source>
        <dbReference type="Proteomes" id="UP000243459"/>
    </source>
</evidence>
<feature type="region of interest" description="Disordered" evidence="1">
    <location>
        <begin position="587"/>
        <end position="670"/>
    </location>
</feature>
<evidence type="ECO:0008006" key="4">
    <source>
        <dbReference type="Google" id="ProtNLM"/>
    </source>
</evidence>
<dbReference type="PANTHER" id="PTHR35767:SF1">
    <property type="entry name" value="HAPLESS PROTEIN"/>
    <property type="match status" value="1"/>
</dbReference>
<feature type="compositionally biased region" description="Polar residues" evidence="1">
    <location>
        <begin position="530"/>
        <end position="551"/>
    </location>
</feature>
<protein>
    <recommendedName>
        <fullName evidence="4">UBZ4-type domain-containing protein</fullName>
    </recommendedName>
</protein>
<gene>
    <name evidence="2" type="ORF">A4U43_C05F21230</name>
</gene>